<keyword evidence="3" id="KW-1185">Reference proteome</keyword>
<gene>
    <name evidence="2" type="ORF">EYF80_051222</name>
</gene>
<feature type="compositionally biased region" description="Polar residues" evidence="1">
    <location>
        <begin position="16"/>
        <end position="27"/>
    </location>
</feature>
<proteinExistence type="predicted"/>
<accession>A0A4Z2FCE5</accession>
<comment type="caution">
    <text evidence="2">The sequence shown here is derived from an EMBL/GenBank/DDBJ whole genome shotgun (WGS) entry which is preliminary data.</text>
</comment>
<evidence type="ECO:0000313" key="3">
    <source>
        <dbReference type="Proteomes" id="UP000314294"/>
    </source>
</evidence>
<dbReference type="EMBL" id="SRLO01001357">
    <property type="protein sequence ID" value="TNN38611.1"/>
    <property type="molecule type" value="Genomic_DNA"/>
</dbReference>
<evidence type="ECO:0000313" key="2">
    <source>
        <dbReference type="EMBL" id="TNN38611.1"/>
    </source>
</evidence>
<protein>
    <submittedName>
        <fullName evidence="2">Uncharacterized protein</fullName>
    </submittedName>
</protein>
<dbReference type="AlphaFoldDB" id="A0A4Z2FCE5"/>
<feature type="region of interest" description="Disordered" evidence="1">
    <location>
        <begin position="1"/>
        <end position="32"/>
    </location>
</feature>
<dbReference type="Proteomes" id="UP000314294">
    <property type="component" value="Unassembled WGS sequence"/>
</dbReference>
<name>A0A4Z2FCE5_9TELE</name>
<reference evidence="2 3" key="1">
    <citation type="submission" date="2019-03" db="EMBL/GenBank/DDBJ databases">
        <title>First draft genome of Liparis tanakae, snailfish: a comprehensive survey of snailfish specific genes.</title>
        <authorList>
            <person name="Kim W."/>
            <person name="Song I."/>
            <person name="Jeong J.-H."/>
            <person name="Kim D."/>
            <person name="Kim S."/>
            <person name="Ryu S."/>
            <person name="Song J.Y."/>
            <person name="Lee S.K."/>
        </authorList>
    </citation>
    <scope>NUCLEOTIDE SEQUENCE [LARGE SCALE GENOMIC DNA]</scope>
    <source>
        <tissue evidence="2">Muscle</tissue>
    </source>
</reference>
<organism evidence="2 3">
    <name type="scientific">Liparis tanakae</name>
    <name type="common">Tanaka's snailfish</name>
    <dbReference type="NCBI Taxonomy" id="230148"/>
    <lineage>
        <taxon>Eukaryota</taxon>
        <taxon>Metazoa</taxon>
        <taxon>Chordata</taxon>
        <taxon>Craniata</taxon>
        <taxon>Vertebrata</taxon>
        <taxon>Euteleostomi</taxon>
        <taxon>Actinopterygii</taxon>
        <taxon>Neopterygii</taxon>
        <taxon>Teleostei</taxon>
        <taxon>Neoteleostei</taxon>
        <taxon>Acanthomorphata</taxon>
        <taxon>Eupercaria</taxon>
        <taxon>Perciformes</taxon>
        <taxon>Cottioidei</taxon>
        <taxon>Cottales</taxon>
        <taxon>Liparidae</taxon>
        <taxon>Liparis</taxon>
    </lineage>
</organism>
<evidence type="ECO:0000256" key="1">
    <source>
        <dbReference type="SAM" id="MobiDB-lite"/>
    </source>
</evidence>
<sequence>MSDHVGSAHLKRLLSSGVNEAQSPSTKKWNRRRLKSALTSSFLVPTPDFAVGQKSCCSLEQEPSRLEVK</sequence>